<accession>A0ABN7XAQ5</accession>
<evidence type="ECO:0000313" key="3">
    <source>
        <dbReference type="Proteomes" id="UP000789901"/>
    </source>
</evidence>
<protein>
    <submittedName>
        <fullName evidence="2">12741_t:CDS:1</fullName>
    </submittedName>
</protein>
<keyword evidence="1" id="KW-0175">Coiled coil</keyword>
<feature type="non-terminal residue" evidence="2">
    <location>
        <position position="107"/>
    </location>
</feature>
<feature type="coiled-coil region" evidence="1">
    <location>
        <begin position="23"/>
        <end position="50"/>
    </location>
</feature>
<comment type="caution">
    <text evidence="2">The sequence shown here is derived from an EMBL/GenBank/DDBJ whole genome shotgun (WGS) entry which is preliminary data.</text>
</comment>
<reference evidence="2 3" key="1">
    <citation type="submission" date="2021-06" db="EMBL/GenBank/DDBJ databases">
        <authorList>
            <person name="Kallberg Y."/>
            <person name="Tangrot J."/>
            <person name="Rosling A."/>
        </authorList>
    </citation>
    <scope>NUCLEOTIDE SEQUENCE [LARGE SCALE GENOMIC DNA]</scope>
    <source>
        <strain evidence="2 3">120-4 pot B 10/14</strain>
    </source>
</reference>
<gene>
    <name evidence="2" type="ORF">GMARGA_LOCUS40901</name>
</gene>
<evidence type="ECO:0000313" key="2">
    <source>
        <dbReference type="EMBL" id="CAG8851763.1"/>
    </source>
</evidence>
<evidence type="ECO:0000256" key="1">
    <source>
        <dbReference type="SAM" id="Coils"/>
    </source>
</evidence>
<dbReference type="EMBL" id="CAJVQB010107762">
    <property type="protein sequence ID" value="CAG8851763.1"/>
    <property type="molecule type" value="Genomic_DNA"/>
</dbReference>
<organism evidence="2 3">
    <name type="scientific">Gigaspora margarita</name>
    <dbReference type="NCBI Taxonomy" id="4874"/>
    <lineage>
        <taxon>Eukaryota</taxon>
        <taxon>Fungi</taxon>
        <taxon>Fungi incertae sedis</taxon>
        <taxon>Mucoromycota</taxon>
        <taxon>Glomeromycotina</taxon>
        <taxon>Glomeromycetes</taxon>
        <taxon>Diversisporales</taxon>
        <taxon>Gigasporaceae</taxon>
        <taxon>Gigaspora</taxon>
    </lineage>
</organism>
<sequence>MYFALQIIDQGIKEKLYTALRSKAEINDLREKLLTKYLEQEKELQQLRWLKKRKNVCLACGQAGLDYNVKEAGNSKKKKVDEPRSYSRVRLCEEADSIYYFKPAPAF</sequence>
<dbReference type="Proteomes" id="UP000789901">
    <property type="component" value="Unassembled WGS sequence"/>
</dbReference>
<name>A0ABN7XAQ5_GIGMA</name>
<keyword evidence="3" id="KW-1185">Reference proteome</keyword>
<proteinExistence type="predicted"/>